<keyword evidence="3" id="KW-1185">Reference proteome</keyword>
<dbReference type="EMBL" id="PKSM01000037">
    <property type="protein sequence ID" value="POW20164.1"/>
    <property type="molecule type" value="Genomic_DNA"/>
</dbReference>
<dbReference type="VEuPathDB" id="FungiDB:PSHT_03856"/>
<dbReference type="AlphaFoldDB" id="A0A2S4WEH3"/>
<gene>
    <name evidence="2" type="ORF">PSHT_03856</name>
</gene>
<feature type="signal peptide" evidence="1">
    <location>
        <begin position="1"/>
        <end position="23"/>
    </location>
</feature>
<evidence type="ECO:0000313" key="3">
    <source>
        <dbReference type="Proteomes" id="UP000238274"/>
    </source>
</evidence>
<organism evidence="2 3">
    <name type="scientific">Puccinia striiformis</name>
    <dbReference type="NCBI Taxonomy" id="27350"/>
    <lineage>
        <taxon>Eukaryota</taxon>
        <taxon>Fungi</taxon>
        <taxon>Dikarya</taxon>
        <taxon>Basidiomycota</taxon>
        <taxon>Pucciniomycotina</taxon>
        <taxon>Pucciniomycetes</taxon>
        <taxon>Pucciniales</taxon>
        <taxon>Pucciniaceae</taxon>
        <taxon>Puccinia</taxon>
    </lineage>
</organism>
<dbReference type="Proteomes" id="UP000238274">
    <property type="component" value="Unassembled WGS sequence"/>
</dbReference>
<evidence type="ECO:0000313" key="2">
    <source>
        <dbReference type="EMBL" id="POW20164.1"/>
    </source>
</evidence>
<reference evidence="3" key="2">
    <citation type="journal article" date="2018" name="BMC Genomics">
        <title>Genomic insights into host adaptation between the wheat stripe rust pathogen (Puccinia striiformis f. sp. tritici) and the barley stripe rust pathogen (Puccinia striiformis f. sp. hordei).</title>
        <authorList>
            <person name="Xia C."/>
            <person name="Wang M."/>
            <person name="Yin C."/>
            <person name="Cornejo O.E."/>
            <person name="Hulbert S.H."/>
            <person name="Chen X."/>
        </authorList>
    </citation>
    <scope>NUCLEOTIDE SEQUENCE [LARGE SCALE GENOMIC DNA]</scope>
    <source>
        <strain evidence="3">93TX-2</strain>
    </source>
</reference>
<proteinExistence type="predicted"/>
<sequence length="257" mass="29404">MLPKGLIAWLCVLPQLLNHPVLAIFKYSLARQGNPTDYVLLQDATTRAAGSSMTEVLGFFKKPWNRKSGATSAIEPQEVVSNPLRTQEDEKMLARWLVKIYDQRFSRLWLQGTTFDEYNEPAYYARYVYKNPTLRKLKAQFQKDLKQLERSTRKHKPIPKSFGSETKNLITTALDELSGMSGTDSETGVKIAHYALVFADIAEIRPNGRNVLNNLVIAHISQHLDRRTKDIDSKFKSIFRRLKDFGIRLKASALQCE</sequence>
<feature type="chain" id="PRO_5015610575" evidence="1">
    <location>
        <begin position="24"/>
        <end position="257"/>
    </location>
</feature>
<dbReference type="VEuPathDB" id="FungiDB:PSTT_01952"/>
<comment type="caution">
    <text evidence="2">The sequence shown here is derived from an EMBL/GenBank/DDBJ whole genome shotgun (WGS) entry which is preliminary data.</text>
</comment>
<keyword evidence="1" id="KW-0732">Signal</keyword>
<protein>
    <submittedName>
        <fullName evidence="2">Uncharacterized protein</fullName>
    </submittedName>
</protein>
<reference evidence="3" key="3">
    <citation type="journal article" date="2018" name="Mol. Plant Microbe Interact.">
        <title>Genome sequence resources for the wheat stripe rust pathogen (Puccinia striiformis f. sp. tritici) and the barley stripe rust pathogen (Puccinia striiformis f. sp. hordei).</title>
        <authorList>
            <person name="Xia C."/>
            <person name="Wang M."/>
            <person name="Yin C."/>
            <person name="Cornejo O.E."/>
            <person name="Hulbert S.H."/>
            <person name="Chen X."/>
        </authorList>
    </citation>
    <scope>NUCLEOTIDE SEQUENCE [LARGE SCALE GENOMIC DNA]</scope>
    <source>
        <strain evidence="3">93TX-2</strain>
    </source>
</reference>
<reference evidence="2 3" key="1">
    <citation type="submission" date="2017-12" db="EMBL/GenBank/DDBJ databases">
        <title>Gene loss provides genomic basis for host adaptation in cereal stripe rust fungi.</title>
        <authorList>
            <person name="Xia C."/>
        </authorList>
    </citation>
    <scope>NUCLEOTIDE SEQUENCE [LARGE SCALE GENOMIC DNA]</scope>
    <source>
        <strain evidence="2 3">93TX-2</strain>
    </source>
</reference>
<evidence type="ECO:0000256" key="1">
    <source>
        <dbReference type="SAM" id="SignalP"/>
    </source>
</evidence>
<accession>A0A2S4WEH3</accession>
<name>A0A2S4WEH3_9BASI</name>